<feature type="region of interest" description="Disordered" evidence="21">
    <location>
        <begin position="1"/>
        <end position="22"/>
    </location>
</feature>
<keyword evidence="5" id="KW-0548">Nucleotidyltransferase</keyword>
<evidence type="ECO:0000256" key="3">
    <source>
        <dbReference type="ARBA" id="ARBA00022598"/>
    </source>
</evidence>
<dbReference type="PROSITE" id="PS50160">
    <property type="entry name" value="DNA_LIGASE_A3"/>
    <property type="match status" value="1"/>
</dbReference>
<dbReference type="InterPro" id="IPR012310">
    <property type="entry name" value="DNA_ligase_ATP-dep_cent"/>
</dbReference>
<evidence type="ECO:0000256" key="15">
    <source>
        <dbReference type="ARBA" id="ARBA00023172"/>
    </source>
</evidence>
<sequence>MALEAYRKKRSFSKTPEPDGLAMRRKRAARDLSFVVQLHHASHRHYDFRLELGGVLKSWAVPKGPSFDPSVKRMAVEVEDHPLDYAGFEGKIPHDQYGGGHVAVFDAGTWTPIGGDAFEMVEKGHLKFDLHGERLKGQWHLVRTRKSATKPQWLLFKSDDAWAGPIEADDLLEGVTLPDAVDLARARRPGKRSALHSNKAVSAKRKRSSSPPAPMLARLVDRPPVGSGWIHEIKWDGYRIVAILRHGKARLYSRNGLDWSTKMPAVVEAVEALNIDDAILDGEVIAGKGTREDFNALQAALKAGRSDALVYMAFDLLEVDGEDLRELPLSVRKARLKALLDGRNGGVGFTQVAKSSADRALQIAVNAGYEGIISKREDSRYMAGRSEDWLKTKAIASDEFAIVGYTHPKGGRKGIGALLLATPEGKSGWRYVGRVGSGISDDVLSAFARTLDGHGTPRPTVRVPENDTDLSKALWIPPEGVVEVYVRGFGGNGLLRQASFKTVRPDKRAEDLRSPDVAVSLSSPEKILFPESGITKQQVWDYYNAVMDWFLPEIEGRPLSLVRCPGGIDGNCFFQKHATADMRSASAKPPKTSASLDADTPVVHSEDDVRILVQFNTLEFHPWGARAESPEHADGLVFDLDPDPGLPWKEVVRAAREVHDNLRKASLASFVRTSGGKGLHVFVPLNPPVPWSDAKPFAEAFAKTMVALHPDRYTATANKAKRTGRIFIDWLRNGRGSTSVASFSLRARAGAPLAMPLAWSELGRTEGGDVFNLANALPRMAAWSTHPWGDYRALKQTLRHSD</sequence>
<keyword evidence="9" id="KW-0227">DNA damage</keyword>
<keyword evidence="10" id="KW-0378">Hydrolase</keyword>
<dbReference type="Pfam" id="PF04679">
    <property type="entry name" value="DNA_ligase_A_C"/>
    <property type="match status" value="1"/>
</dbReference>
<dbReference type="NCBIfam" id="TIGR02778">
    <property type="entry name" value="ligD_pol"/>
    <property type="match status" value="1"/>
</dbReference>
<evidence type="ECO:0000256" key="12">
    <source>
        <dbReference type="ARBA" id="ARBA00022840"/>
    </source>
</evidence>
<keyword evidence="7" id="KW-0479">Metal-binding</keyword>
<dbReference type="Gene3D" id="3.30.470.30">
    <property type="entry name" value="DNA ligase/mRNA capping enzyme"/>
    <property type="match status" value="1"/>
</dbReference>
<evidence type="ECO:0000256" key="2">
    <source>
        <dbReference type="ARBA" id="ARBA00012727"/>
    </source>
</evidence>
<keyword evidence="6" id="KW-0540">Nuclease</keyword>
<dbReference type="InterPro" id="IPR014146">
    <property type="entry name" value="LigD_ligase_dom"/>
</dbReference>
<dbReference type="InterPro" id="IPR012340">
    <property type="entry name" value="NA-bd_OB-fold"/>
</dbReference>
<evidence type="ECO:0000256" key="10">
    <source>
        <dbReference type="ARBA" id="ARBA00022801"/>
    </source>
</evidence>
<dbReference type="CDD" id="cd07906">
    <property type="entry name" value="Adenylation_DNA_ligase_LigD_LigC"/>
    <property type="match status" value="1"/>
</dbReference>
<evidence type="ECO:0000256" key="16">
    <source>
        <dbReference type="ARBA" id="ARBA00023204"/>
    </source>
</evidence>
<evidence type="ECO:0000256" key="6">
    <source>
        <dbReference type="ARBA" id="ARBA00022722"/>
    </source>
</evidence>
<dbReference type="Gene3D" id="3.30.1490.70">
    <property type="match status" value="1"/>
</dbReference>
<evidence type="ECO:0000259" key="22">
    <source>
        <dbReference type="PROSITE" id="PS50160"/>
    </source>
</evidence>
<evidence type="ECO:0000256" key="21">
    <source>
        <dbReference type="SAM" id="MobiDB-lite"/>
    </source>
</evidence>
<evidence type="ECO:0000313" key="24">
    <source>
        <dbReference type="Proteomes" id="UP000824755"/>
    </source>
</evidence>
<dbReference type="NCBIfam" id="TIGR02777">
    <property type="entry name" value="LigD_PE_dom"/>
    <property type="match status" value="1"/>
</dbReference>
<dbReference type="Pfam" id="PF21686">
    <property type="entry name" value="LigD_Prim-Pol"/>
    <property type="match status" value="1"/>
</dbReference>
<dbReference type="Gene3D" id="2.40.50.140">
    <property type="entry name" value="Nucleic acid-binding proteins"/>
    <property type="match status" value="1"/>
</dbReference>
<keyword evidence="12" id="KW-0067">ATP-binding</keyword>
<dbReference type="SUPFAM" id="SSF56091">
    <property type="entry name" value="DNA ligase/mRNA capping enzyme, catalytic domain"/>
    <property type="match status" value="1"/>
</dbReference>
<evidence type="ECO:0000256" key="14">
    <source>
        <dbReference type="ARBA" id="ARBA00023125"/>
    </source>
</evidence>
<feature type="domain" description="ATP-dependent DNA ligase family profile" evidence="22">
    <location>
        <begin position="311"/>
        <end position="393"/>
    </location>
</feature>
<dbReference type="Proteomes" id="UP000824755">
    <property type="component" value="Chromosome"/>
</dbReference>
<dbReference type="EMBL" id="CP080544">
    <property type="protein sequence ID" value="QYR53623.1"/>
    <property type="molecule type" value="Genomic_DNA"/>
</dbReference>
<dbReference type="InterPro" id="IPR014144">
    <property type="entry name" value="LigD_PE_domain"/>
</dbReference>
<organism evidence="23 24">
    <name type="scientific">Lysobacter soyae</name>
    <dbReference type="NCBI Taxonomy" id="2764185"/>
    <lineage>
        <taxon>Bacteria</taxon>
        <taxon>Pseudomonadati</taxon>
        <taxon>Pseudomonadota</taxon>
        <taxon>Gammaproteobacteria</taxon>
        <taxon>Lysobacterales</taxon>
        <taxon>Lysobacteraceae</taxon>
        <taxon>Lysobacter</taxon>
    </lineage>
</organism>
<dbReference type="PANTHER" id="PTHR42705:SF2">
    <property type="entry name" value="BIFUNCTIONAL NON-HOMOLOGOUS END JOINING PROTEIN LIGD"/>
    <property type="match status" value="1"/>
</dbReference>
<dbReference type="SUPFAM" id="SSF50249">
    <property type="entry name" value="Nucleic acid-binding proteins"/>
    <property type="match status" value="1"/>
</dbReference>
<keyword evidence="11" id="KW-0269">Exonuclease</keyword>
<dbReference type="PANTHER" id="PTHR42705">
    <property type="entry name" value="BIFUNCTIONAL NON-HOMOLOGOUS END JOINING PROTEIN LIGD"/>
    <property type="match status" value="1"/>
</dbReference>
<dbReference type="InterPro" id="IPR014145">
    <property type="entry name" value="LigD_pol_dom"/>
</dbReference>
<gene>
    <name evidence="23" type="primary">ligD</name>
    <name evidence="23" type="ORF">H8L67_03770</name>
</gene>
<evidence type="ECO:0000256" key="13">
    <source>
        <dbReference type="ARBA" id="ARBA00022932"/>
    </source>
</evidence>
<dbReference type="InterPro" id="IPR012309">
    <property type="entry name" value="DNA_ligase_ATP-dep_C"/>
</dbReference>
<dbReference type="RefSeq" id="WP_220380430.1">
    <property type="nucleotide sequence ID" value="NZ_CP080544.1"/>
</dbReference>
<keyword evidence="17" id="KW-0464">Manganese</keyword>
<keyword evidence="18" id="KW-0511">Multifunctional enzyme</keyword>
<dbReference type="GO" id="GO:0003910">
    <property type="term" value="F:DNA ligase (ATP) activity"/>
    <property type="evidence" value="ECO:0007669"/>
    <property type="project" value="UniProtKB-EC"/>
</dbReference>
<comment type="cofactor">
    <cofactor evidence="1">
        <name>Mn(2+)</name>
        <dbReference type="ChEBI" id="CHEBI:29035"/>
    </cofactor>
</comment>
<keyword evidence="8" id="KW-0547">Nucleotide-binding</keyword>
<evidence type="ECO:0000256" key="1">
    <source>
        <dbReference type="ARBA" id="ARBA00001936"/>
    </source>
</evidence>
<reference evidence="23 24" key="1">
    <citation type="submission" date="2021-08" db="EMBL/GenBank/DDBJ databases">
        <title>Lysobacter sp. strain CJ11 Genome sequencing and assembly.</title>
        <authorList>
            <person name="Kim I."/>
        </authorList>
    </citation>
    <scope>NUCLEOTIDE SEQUENCE [LARGE SCALE GENOMIC DNA]</scope>
    <source>
        <strain evidence="23 24">CJ11</strain>
    </source>
</reference>
<proteinExistence type="predicted"/>
<protein>
    <recommendedName>
        <fullName evidence="2">DNA ligase (ATP)</fullName>
        <ecNumber evidence="2">6.5.1.1</ecNumber>
    </recommendedName>
    <alternativeName>
        <fullName evidence="19">NHEJ DNA polymerase</fullName>
    </alternativeName>
</protein>
<keyword evidence="24" id="KW-1185">Reference proteome</keyword>
<dbReference type="InterPro" id="IPR014143">
    <property type="entry name" value="NHEJ_ligase_prk"/>
</dbReference>
<evidence type="ECO:0000256" key="17">
    <source>
        <dbReference type="ARBA" id="ARBA00023211"/>
    </source>
</evidence>
<keyword evidence="4" id="KW-0808">Transferase</keyword>
<feature type="region of interest" description="Disordered" evidence="21">
    <location>
        <begin position="188"/>
        <end position="215"/>
    </location>
</feature>
<evidence type="ECO:0000256" key="5">
    <source>
        <dbReference type="ARBA" id="ARBA00022695"/>
    </source>
</evidence>
<dbReference type="Pfam" id="PF01068">
    <property type="entry name" value="DNA_ligase_A_M"/>
    <property type="match status" value="1"/>
</dbReference>
<evidence type="ECO:0000313" key="23">
    <source>
        <dbReference type="EMBL" id="QYR53623.1"/>
    </source>
</evidence>
<dbReference type="NCBIfam" id="TIGR02776">
    <property type="entry name" value="NHEJ_ligase_prk"/>
    <property type="match status" value="1"/>
</dbReference>
<dbReference type="CDD" id="cd07971">
    <property type="entry name" value="OBF_DNA_ligase_LigD"/>
    <property type="match status" value="1"/>
</dbReference>
<dbReference type="Pfam" id="PF13298">
    <property type="entry name" value="LigD_N"/>
    <property type="match status" value="1"/>
</dbReference>
<keyword evidence="13" id="KW-0239">DNA-directed DNA polymerase</keyword>
<evidence type="ECO:0000256" key="11">
    <source>
        <dbReference type="ARBA" id="ARBA00022839"/>
    </source>
</evidence>
<name>A0ABX8WS21_9GAMM</name>
<dbReference type="Gene3D" id="3.90.920.10">
    <property type="entry name" value="DNA primase, PRIM domain"/>
    <property type="match status" value="1"/>
</dbReference>
<accession>A0ABX8WS21</accession>
<dbReference type="InterPro" id="IPR052171">
    <property type="entry name" value="NHEJ_LigD"/>
</dbReference>
<keyword evidence="15" id="KW-0233">DNA recombination</keyword>
<keyword evidence="3 23" id="KW-0436">Ligase</keyword>
<keyword evidence="14" id="KW-0238">DNA-binding</keyword>
<evidence type="ECO:0000256" key="7">
    <source>
        <dbReference type="ARBA" id="ARBA00022723"/>
    </source>
</evidence>
<evidence type="ECO:0000256" key="8">
    <source>
        <dbReference type="ARBA" id="ARBA00022741"/>
    </source>
</evidence>
<dbReference type="EC" id="6.5.1.1" evidence="2"/>
<comment type="catalytic activity">
    <reaction evidence="20">
        <text>ATP + (deoxyribonucleotide)n-3'-hydroxyl + 5'-phospho-(deoxyribonucleotide)m = (deoxyribonucleotide)n+m + AMP + diphosphate.</text>
        <dbReference type="EC" id="6.5.1.1"/>
    </reaction>
</comment>
<evidence type="ECO:0000256" key="20">
    <source>
        <dbReference type="ARBA" id="ARBA00034003"/>
    </source>
</evidence>
<evidence type="ECO:0000256" key="4">
    <source>
        <dbReference type="ARBA" id="ARBA00022679"/>
    </source>
</evidence>
<evidence type="ECO:0000256" key="18">
    <source>
        <dbReference type="ARBA" id="ARBA00023268"/>
    </source>
</evidence>
<dbReference type="NCBIfam" id="TIGR02779">
    <property type="entry name" value="NHEJ_ligase_lig"/>
    <property type="match status" value="1"/>
</dbReference>
<evidence type="ECO:0000256" key="9">
    <source>
        <dbReference type="ARBA" id="ARBA00022763"/>
    </source>
</evidence>
<keyword evidence="16" id="KW-0234">DNA repair</keyword>
<evidence type="ECO:0000256" key="19">
    <source>
        <dbReference type="ARBA" id="ARBA00029943"/>
    </source>
</evidence>